<dbReference type="GO" id="GO:0007059">
    <property type="term" value="P:chromosome segregation"/>
    <property type="evidence" value="ECO:0007669"/>
    <property type="project" value="UniProtKB-KW"/>
</dbReference>
<gene>
    <name evidence="12" type="primary">xerD_3</name>
    <name evidence="12" type="ORF">AN619_08660</name>
</gene>
<organism evidence="12 13">
    <name type="scientific">Thermotalea metallivorans</name>
    <dbReference type="NCBI Taxonomy" id="520762"/>
    <lineage>
        <taxon>Bacteria</taxon>
        <taxon>Bacillati</taxon>
        <taxon>Bacillota</taxon>
        <taxon>Clostridia</taxon>
        <taxon>Peptostreptococcales</taxon>
        <taxon>Thermotaleaceae</taxon>
        <taxon>Thermotalea</taxon>
    </lineage>
</organism>
<dbReference type="InterPro" id="IPR010998">
    <property type="entry name" value="Integrase_recombinase_N"/>
</dbReference>
<comment type="subcellular location">
    <subcellularLocation>
        <location evidence="1">Cytoplasm</location>
    </subcellularLocation>
</comment>
<evidence type="ECO:0000256" key="6">
    <source>
        <dbReference type="ARBA" id="ARBA00023125"/>
    </source>
</evidence>
<dbReference type="GO" id="GO:0003677">
    <property type="term" value="F:DNA binding"/>
    <property type="evidence" value="ECO:0007669"/>
    <property type="project" value="UniProtKB-UniRule"/>
</dbReference>
<dbReference type="PROSITE" id="PS51898">
    <property type="entry name" value="TYR_RECOMBINASE"/>
    <property type="match status" value="1"/>
</dbReference>
<dbReference type="InterPro" id="IPR050090">
    <property type="entry name" value="Tyrosine_recombinase_XerCD"/>
</dbReference>
<dbReference type="AlphaFoldDB" id="A0A140L8J9"/>
<proteinExistence type="predicted"/>
<feature type="domain" description="Core-binding (CB)" evidence="11">
    <location>
        <begin position="79"/>
        <end position="187"/>
    </location>
</feature>
<sequence length="422" mass="49407">MFLFSSQMINLLIKANLTEEKIQSILLLEKISFMLHHHVDIGSDMMAKKMIRIHNKSDRPDNIVQKENEIIESCIELENALPDFMKDFFLYLKSGVALTTRLAYLQDIYFFCKYLVNEKIITKAEVVKEITLEEFNRIKARDVNRFLGEYCTRYTVEKENAVTIMENHNRSLARKKSSLAVLFKFLYRDELIQENITDGFNPIRLPKPQPDAIKRLEIDEVARMLDAVENGDGLTEKELAYWEKTKLRDKAILMLFVTYGLRLKELQQLNVSSFNFGRGDFKIYRKRGKEVSMPLNKSVEKVIQDYIEKERPSEDLIPEEHKDALFLSLQKTRMTEKAIRELVKKYTSIALGTTKENGYSPHKLRATAATSLIQYGFSIYDVQNLLDHDNVTTTQLYAAHKKNVKREIVNNFEWLEEYDKNK</sequence>
<dbReference type="GO" id="GO:0015074">
    <property type="term" value="P:DNA integration"/>
    <property type="evidence" value="ECO:0007669"/>
    <property type="project" value="UniProtKB-KW"/>
</dbReference>
<dbReference type="InterPro" id="IPR011010">
    <property type="entry name" value="DNA_brk_join_enz"/>
</dbReference>
<keyword evidence="8" id="KW-0131">Cell cycle</keyword>
<feature type="domain" description="Tyr recombinase" evidence="10">
    <location>
        <begin position="211"/>
        <end position="410"/>
    </location>
</feature>
<evidence type="ECO:0000256" key="1">
    <source>
        <dbReference type="ARBA" id="ARBA00004496"/>
    </source>
</evidence>
<dbReference type="PATRIC" id="fig|520762.4.peg.963"/>
<dbReference type="Gene3D" id="1.10.443.10">
    <property type="entry name" value="Intergrase catalytic core"/>
    <property type="match status" value="1"/>
</dbReference>
<evidence type="ECO:0000256" key="9">
    <source>
        <dbReference type="PROSITE-ProRule" id="PRU01248"/>
    </source>
</evidence>
<keyword evidence="7" id="KW-0233">DNA recombination</keyword>
<keyword evidence="2" id="KW-0963">Cytoplasm</keyword>
<keyword evidence="13" id="KW-1185">Reference proteome</keyword>
<accession>A0A140L8J9</accession>
<evidence type="ECO:0000259" key="10">
    <source>
        <dbReference type="PROSITE" id="PS51898"/>
    </source>
</evidence>
<dbReference type="InterPro" id="IPR002104">
    <property type="entry name" value="Integrase_catalytic"/>
</dbReference>
<comment type="caution">
    <text evidence="12">The sequence shown here is derived from an EMBL/GenBank/DDBJ whole genome shotgun (WGS) entry which is preliminary data.</text>
</comment>
<dbReference type="Proteomes" id="UP000070456">
    <property type="component" value="Unassembled WGS sequence"/>
</dbReference>
<keyword evidence="6 9" id="KW-0238">DNA-binding</keyword>
<dbReference type="Gene3D" id="1.10.150.130">
    <property type="match status" value="1"/>
</dbReference>
<dbReference type="Pfam" id="PF00589">
    <property type="entry name" value="Phage_integrase"/>
    <property type="match status" value="1"/>
</dbReference>
<evidence type="ECO:0000256" key="2">
    <source>
        <dbReference type="ARBA" id="ARBA00022490"/>
    </source>
</evidence>
<dbReference type="GO" id="GO:0005737">
    <property type="term" value="C:cytoplasm"/>
    <property type="evidence" value="ECO:0007669"/>
    <property type="project" value="UniProtKB-SubCell"/>
</dbReference>
<dbReference type="InterPro" id="IPR044068">
    <property type="entry name" value="CB"/>
</dbReference>
<dbReference type="PANTHER" id="PTHR30349:SF77">
    <property type="entry name" value="TYROSINE RECOMBINASE XERC"/>
    <property type="match status" value="1"/>
</dbReference>
<evidence type="ECO:0000313" key="12">
    <source>
        <dbReference type="EMBL" id="KXG76874.1"/>
    </source>
</evidence>
<keyword evidence="4" id="KW-0159">Chromosome partition</keyword>
<protein>
    <submittedName>
        <fullName evidence="12">Tyrosine recombinase XerD</fullName>
    </submittedName>
</protein>
<evidence type="ECO:0000256" key="7">
    <source>
        <dbReference type="ARBA" id="ARBA00023172"/>
    </source>
</evidence>
<keyword evidence="5" id="KW-0229">DNA integration</keyword>
<dbReference type="GO" id="GO:0006310">
    <property type="term" value="P:DNA recombination"/>
    <property type="evidence" value="ECO:0007669"/>
    <property type="project" value="UniProtKB-KW"/>
</dbReference>
<reference evidence="12 13" key="1">
    <citation type="submission" date="2015-12" db="EMBL/GenBank/DDBJ databases">
        <title>Draft genome sequence of the thermoanaerobe Thermotalea metallivorans, an isolate from the runoff channel of the Great Artesian Basin, Australia.</title>
        <authorList>
            <person name="Patel B.K."/>
        </authorList>
    </citation>
    <scope>NUCLEOTIDE SEQUENCE [LARGE SCALE GENOMIC DNA]</scope>
    <source>
        <strain evidence="12 13">B2-1</strain>
    </source>
</reference>
<evidence type="ECO:0000256" key="3">
    <source>
        <dbReference type="ARBA" id="ARBA00022618"/>
    </source>
</evidence>
<evidence type="ECO:0000256" key="5">
    <source>
        <dbReference type="ARBA" id="ARBA00022908"/>
    </source>
</evidence>
<dbReference type="PANTHER" id="PTHR30349">
    <property type="entry name" value="PHAGE INTEGRASE-RELATED"/>
    <property type="match status" value="1"/>
</dbReference>
<dbReference type="STRING" id="520762.AN619_08660"/>
<dbReference type="InterPro" id="IPR013762">
    <property type="entry name" value="Integrase-like_cat_sf"/>
</dbReference>
<evidence type="ECO:0000313" key="13">
    <source>
        <dbReference type="Proteomes" id="UP000070456"/>
    </source>
</evidence>
<dbReference type="GO" id="GO:0051301">
    <property type="term" value="P:cell division"/>
    <property type="evidence" value="ECO:0007669"/>
    <property type="project" value="UniProtKB-KW"/>
</dbReference>
<name>A0A140L8J9_9FIRM</name>
<keyword evidence="3" id="KW-0132">Cell division</keyword>
<dbReference type="EMBL" id="LOEE01000021">
    <property type="protein sequence ID" value="KXG76874.1"/>
    <property type="molecule type" value="Genomic_DNA"/>
</dbReference>
<evidence type="ECO:0000256" key="4">
    <source>
        <dbReference type="ARBA" id="ARBA00022829"/>
    </source>
</evidence>
<dbReference type="PROSITE" id="PS51900">
    <property type="entry name" value="CB"/>
    <property type="match status" value="1"/>
</dbReference>
<dbReference type="SUPFAM" id="SSF56349">
    <property type="entry name" value="DNA breaking-rejoining enzymes"/>
    <property type="match status" value="1"/>
</dbReference>
<evidence type="ECO:0000256" key="8">
    <source>
        <dbReference type="ARBA" id="ARBA00023306"/>
    </source>
</evidence>
<evidence type="ECO:0000259" key="11">
    <source>
        <dbReference type="PROSITE" id="PS51900"/>
    </source>
</evidence>